<name>A0A3B5BBR8_9TELE</name>
<dbReference type="STRING" id="144197.ENSSPAP00000030908"/>
<dbReference type="AlphaFoldDB" id="A0A3B5BBR8"/>
<feature type="compositionally biased region" description="Polar residues" evidence="1">
    <location>
        <begin position="52"/>
        <end position="65"/>
    </location>
</feature>
<sequence>LFSTPSLQKPLLQVSYGSSSSLPAYKVREPPLQSPHRKRSTQSDTALLPSNVYFQRTLSPVSKTGSRTSRRSRSKEEDMSRTLDQAIEVARSMKRTTDRMARRLSADLVKAQLHRKLHNMQPLG</sequence>
<evidence type="ECO:0000313" key="2">
    <source>
        <dbReference type="Ensembl" id="ENSSPAP00000030908.1"/>
    </source>
</evidence>
<dbReference type="PANTHER" id="PTHR21510:SF16">
    <property type="entry name" value="PROTEIN AKNAD1"/>
    <property type="match status" value="1"/>
</dbReference>
<feature type="region of interest" description="Disordered" evidence="1">
    <location>
        <begin position="18"/>
        <end position="83"/>
    </location>
</feature>
<protein>
    <submittedName>
        <fullName evidence="2">Uncharacterized protein</fullName>
    </submittedName>
</protein>
<dbReference type="GeneTree" id="ENSGT00940000178918"/>
<dbReference type="Ensembl" id="ENSSPAT00000031405.1">
    <property type="protein sequence ID" value="ENSSPAP00000030908.1"/>
    <property type="gene ID" value="ENSSPAG00000023178.1"/>
</dbReference>
<dbReference type="InterPro" id="IPR052655">
    <property type="entry name" value="AKNA_Centrosome-Trans_reg"/>
</dbReference>
<dbReference type="PANTHER" id="PTHR21510">
    <property type="entry name" value="AKNA DOMAIN-CONTAINING PROTEIN"/>
    <property type="match status" value="1"/>
</dbReference>
<proteinExistence type="predicted"/>
<evidence type="ECO:0000256" key="1">
    <source>
        <dbReference type="SAM" id="MobiDB-lite"/>
    </source>
</evidence>
<accession>A0A3B5BBR8</accession>
<reference evidence="2" key="1">
    <citation type="submission" date="2023-09" db="UniProtKB">
        <authorList>
            <consortium name="Ensembl"/>
        </authorList>
    </citation>
    <scope>IDENTIFICATION</scope>
</reference>
<organism evidence="2">
    <name type="scientific">Stegastes partitus</name>
    <name type="common">bicolor damselfish</name>
    <dbReference type="NCBI Taxonomy" id="144197"/>
    <lineage>
        <taxon>Eukaryota</taxon>
        <taxon>Metazoa</taxon>
        <taxon>Chordata</taxon>
        <taxon>Craniata</taxon>
        <taxon>Vertebrata</taxon>
        <taxon>Euteleostomi</taxon>
        <taxon>Actinopterygii</taxon>
        <taxon>Neopterygii</taxon>
        <taxon>Teleostei</taxon>
        <taxon>Neoteleostei</taxon>
        <taxon>Acanthomorphata</taxon>
        <taxon>Ovalentaria</taxon>
        <taxon>Pomacentridae</taxon>
        <taxon>Stegastes</taxon>
    </lineage>
</organism>